<feature type="region of interest" description="Disordered" evidence="2">
    <location>
        <begin position="212"/>
        <end position="242"/>
    </location>
</feature>
<evidence type="ECO:0000313" key="5">
    <source>
        <dbReference type="RefSeq" id="XP_017773684.1"/>
    </source>
</evidence>
<dbReference type="InterPro" id="IPR036034">
    <property type="entry name" value="PDZ_sf"/>
</dbReference>
<dbReference type="Proteomes" id="UP000695000">
    <property type="component" value="Unplaced"/>
</dbReference>
<proteinExistence type="predicted"/>
<dbReference type="InterPro" id="IPR001478">
    <property type="entry name" value="PDZ"/>
</dbReference>
<evidence type="ECO:0000256" key="2">
    <source>
        <dbReference type="SAM" id="MobiDB-lite"/>
    </source>
</evidence>
<feature type="domain" description="PDZ" evidence="3">
    <location>
        <begin position="410"/>
        <end position="484"/>
    </location>
</feature>
<accession>A0ABM1MGI4</accession>
<dbReference type="CDD" id="cd06759">
    <property type="entry name" value="PDZ3_PDZD2-PDZ1_hPro-IL-16-like"/>
    <property type="match status" value="1"/>
</dbReference>
<evidence type="ECO:0000259" key="3">
    <source>
        <dbReference type="PROSITE" id="PS50106"/>
    </source>
</evidence>
<sequence length="510" mass="57059">MVLFRHSESAHAIIDTTEGVPDGEDSPRLLRMSPLRHSLGAHSITTNSSLDADINNKDLSSWNGSISQSWRKLRRCCASLRATSAQNSPEPCRDALLDNQNQHILVNLPQMSVLSTSKRNSMHEVIRSKLSRIHVGLRKRRALSVQEVFHSPTHDQPTFYVPSPNDKANDSGSTSLPLIDCDLPEKQNHRSRPRSRHRDIIAPNLIHDHGYHSYESQGYDSLPFEPEPDYDESPWTPQQRPCQRRWSVVDGLIRFTTSQQPKMPPAGNHDSGPPSMQFHHEAKPTIETVMNKIPKAKLIPGKHQEHRARSHSPAKNKTTNKKDTKSTPAKDNAPKNSSAKVVASRSHYGCFTSSEQRPEVTQSSDYDRINKHHRQQEWLEELEEAEEEEEEESKFCTLPRGGGSSFTIRQVAFQKGPGFKALGFSIVGGRDSPKGNMGIYVKTIFPKGQAADGGTLKEGDEILAVNGKAMHGASHQEAISVFKQIKSGQVLLHVGRRMSKKRRDKIPPAL</sequence>
<feature type="compositionally biased region" description="Basic residues" evidence="2">
    <location>
        <begin position="304"/>
        <end position="314"/>
    </location>
</feature>
<evidence type="ECO:0000256" key="1">
    <source>
        <dbReference type="SAM" id="Coils"/>
    </source>
</evidence>
<dbReference type="SUPFAM" id="SSF50156">
    <property type="entry name" value="PDZ domain-like"/>
    <property type="match status" value="1"/>
</dbReference>
<dbReference type="Pfam" id="PF00595">
    <property type="entry name" value="PDZ"/>
    <property type="match status" value="1"/>
</dbReference>
<keyword evidence="4" id="KW-1185">Reference proteome</keyword>
<reference evidence="5" key="1">
    <citation type="submission" date="2025-08" db="UniProtKB">
        <authorList>
            <consortium name="RefSeq"/>
        </authorList>
    </citation>
    <scope>IDENTIFICATION</scope>
    <source>
        <tissue evidence="5">Whole Larva</tissue>
    </source>
</reference>
<dbReference type="PROSITE" id="PS50106">
    <property type="entry name" value="PDZ"/>
    <property type="match status" value="1"/>
</dbReference>
<organism evidence="4 5">
    <name type="scientific">Nicrophorus vespilloides</name>
    <name type="common">Boreal carrion beetle</name>
    <dbReference type="NCBI Taxonomy" id="110193"/>
    <lineage>
        <taxon>Eukaryota</taxon>
        <taxon>Metazoa</taxon>
        <taxon>Ecdysozoa</taxon>
        <taxon>Arthropoda</taxon>
        <taxon>Hexapoda</taxon>
        <taxon>Insecta</taxon>
        <taxon>Pterygota</taxon>
        <taxon>Neoptera</taxon>
        <taxon>Endopterygota</taxon>
        <taxon>Coleoptera</taxon>
        <taxon>Polyphaga</taxon>
        <taxon>Staphyliniformia</taxon>
        <taxon>Silphidae</taxon>
        <taxon>Nicrophorinae</taxon>
        <taxon>Nicrophorus</taxon>
    </lineage>
</organism>
<evidence type="ECO:0000313" key="4">
    <source>
        <dbReference type="Proteomes" id="UP000695000"/>
    </source>
</evidence>
<dbReference type="PANTHER" id="PTHR11324:SF16">
    <property type="entry name" value="PDZ DOMAIN-CONTAINING PROTEIN 2"/>
    <property type="match status" value="1"/>
</dbReference>
<feature type="region of interest" description="Disordered" evidence="2">
    <location>
        <begin position="257"/>
        <end position="279"/>
    </location>
</feature>
<protein>
    <submittedName>
        <fullName evidence="5">Uncharacterized protein LOC108560578 isoform X1</fullName>
    </submittedName>
</protein>
<feature type="region of interest" description="Disordered" evidence="2">
    <location>
        <begin position="298"/>
        <end position="344"/>
    </location>
</feature>
<dbReference type="Gene3D" id="2.30.42.10">
    <property type="match status" value="1"/>
</dbReference>
<feature type="coiled-coil region" evidence="1">
    <location>
        <begin position="368"/>
        <end position="395"/>
    </location>
</feature>
<dbReference type="SMART" id="SM00228">
    <property type="entry name" value="PDZ"/>
    <property type="match status" value="1"/>
</dbReference>
<keyword evidence="1" id="KW-0175">Coiled coil</keyword>
<feature type="compositionally biased region" description="Polar residues" evidence="2">
    <location>
        <begin position="351"/>
        <end position="364"/>
    </location>
</feature>
<feature type="region of interest" description="Disordered" evidence="2">
    <location>
        <begin position="153"/>
        <end position="200"/>
    </location>
</feature>
<dbReference type="RefSeq" id="XP_017773684.1">
    <property type="nucleotide sequence ID" value="XM_017918195.1"/>
</dbReference>
<gene>
    <name evidence="5" type="primary">LOC108560578</name>
</gene>
<dbReference type="GeneID" id="108560578"/>
<dbReference type="PANTHER" id="PTHR11324">
    <property type="entry name" value="IL16-RELATED"/>
    <property type="match status" value="1"/>
</dbReference>
<feature type="region of interest" description="Disordered" evidence="2">
    <location>
        <begin position="349"/>
        <end position="368"/>
    </location>
</feature>
<name>A0ABM1MGI4_NICVS</name>